<accession>A0ABN5GZH5</accession>
<proteinExistence type="predicted"/>
<organism evidence="2 3">
    <name type="scientific">Sulfobacillus thermotolerans</name>
    <dbReference type="NCBI Taxonomy" id="338644"/>
    <lineage>
        <taxon>Bacteria</taxon>
        <taxon>Bacillati</taxon>
        <taxon>Bacillota</taxon>
        <taxon>Clostridia</taxon>
        <taxon>Eubacteriales</taxon>
        <taxon>Clostridiales Family XVII. Incertae Sedis</taxon>
        <taxon>Sulfobacillus</taxon>
    </lineage>
</organism>
<dbReference type="EMBL" id="CP019454">
    <property type="protein sequence ID" value="AUW93539.1"/>
    <property type="molecule type" value="Genomic_DNA"/>
</dbReference>
<name>A0ABN5GZH5_9FIRM</name>
<evidence type="ECO:0000313" key="3">
    <source>
        <dbReference type="Proteomes" id="UP000325292"/>
    </source>
</evidence>
<keyword evidence="1" id="KW-0812">Transmembrane</keyword>
<sequence length="210" mass="22376">MHSEAPTSILEDYLAQYLTPVYIAVATMAVGILFGVLAVGTLTPADKLSLVGYLRHFIDIQTSTPTYHGVFRQALTANLKLLGLLYLLGVSVAGMPLVMVALFFRGFVLGFSAAFVLMSFHWQGAGLAAITMGLQNVFIVPAIVIVGGVALGFSWQLISTKGRAARSTLSQRFAAFTTLVVAMSFVVLVGTALEAYAAPFLMHLLSGWGI</sequence>
<dbReference type="InterPro" id="IPR014196">
    <property type="entry name" value="SpoIIM"/>
</dbReference>
<keyword evidence="3" id="KW-1185">Reference proteome</keyword>
<dbReference type="PIRSF" id="PIRSF038973">
    <property type="entry name" value="SpoIIM"/>
    <property type="match status" value="1"/>
</dbReference>
<feature type="transmembrane region" description="Helical" evidence="1">
    <location>
        <begin position="20"/>
        <end position="40"/>
    </location>
</feature>
<reference evidence="2 3" key="1">
    <citation type="journal article" date="2019" name="Sci. Rep.">
        <title>Sulfobacillus thermotolerans: new insights into resistance and metabolic capacities of acidophilic chemolithotrophs.</title>
        <authorList>
            <person name="Panyushkina A.E."/>
            <person name="Babenko V.V."/>
            <person name="Nikitina A.S."/>
            <person name="Selezneva O.V."/>
            <person name="Tsaplina I.A."/>
            <person name="Letarova M.A."/>
            <person name="Kostryukova E.S."/>
            <person name="Letarov A.V."/>
        </authorList>
    </citation>
    <scope>NUCLEOTIDE SEQUENCE [LARGE SCALE GENOMIC DNA]</scope>
    <source>
        <strain evidence="2 3">Kr1</strain>
    </source>
</reference>
<keyword evidence="1" id="KW-1133">Transmembrane helix</keyword>
<protein>
    <submittedName>
        <fullName evidence="2">Stage II sporulation protein M</fullName>
    </submittedName>
</protein>
<feature type="transmembrane region" description="Helical" evidence="1">
    <location>
        <begin position="173"/>
        <end position="193"/>
    </location>
</feature>
<evidence type="ECO:0000256" key="1">
    <source>
        <dbReference type="SAM" id="Phobius"/>
    </source>
</evidence>
<dbReference type="RefSeq" id="WP_103375295.1">
    <property type="nucleotide sequence ID" value="NZ_CP133983.1"/>
</dbReference>
<keyword evidence="1" id="KW-0472">Membrane</keyword>
<dbReference type="Proteomes" id="UP000325292">
    <property type="component" value="Chromosome"/>
</dbReference>
<feature type="transmembrane region" description="Helical" evidence="1">
    <location>
        <begin position="110"/>
        <end position="130"/>
    </location>
</feature>
<feature type="transmembrane region" description="Helical" evidence="1">
    <location>
        <begin position="137"/>
        <end position="158"/>
    </location>
</feature>
<dbReference type="NCBIfam" id="TIGR02831">
    <property type="entry name" value="spo_II_M"/>
    <property type="match status" value="1"/>
</dbReference>
<feature type="transmembrane region" description="Helical" evidence="1">
    <location>
        <begin position="81"/>
        <end position="104"/>
    </location>
</feature>
<gene>
    <name evidence="2" type="ORF">BXT84_05940</name>
</gene>
<dbReference type="Pfam" id="PF01944">
    <property type="entry name" value="SpoIIM"/>
    <property type="match status" value="1"/>
</dbReference>
<dbReference type="InterPro" id="IPR002798">
    <property type="entry name" value="SpoIIM-like"/>
</dbReference>
<evidence type="ECO:0000313" key="2">
    <source>
        <dbReference type="EMBL" id="AUW93539.1"/>
    </source>
</evidence>